<accession>A0A915BBK6</accession>
<reference evidence="2" key="1">
    <citation type="submission" date="2022-11" db="UniProtKB">
        <authorList>
            <consortium name="WormBaseParasite"/>
        </authorList>
    </citation>
    <scope>IDENTIFICATION</scope>
</reference>
<protein>
    <submittedName>
        <fullName evidence="2">Uncharacterized protein</fullName>
    </submittedName>
</protein>
<organism evidence="1 2">
    <name type="scientific">Parascaris univalens</name>
    <name type="common">Nematode worm</name>
    <dbReference type="NCBI Taxonomy" id="6257"/>
    <lineage>
        <taxon>Eukaryota</taxon>
        <taxon>Metazoa</taxon>
        <taxon>Ecdysozoa</taxon>
        <taxon>Nematoda</taxon>
        <taxon>Chromadorea</taxon>
        <taxon>Rhabditida</taxon>
        <taxon>Spirurina</taxon>
        <taxon>Ascaridomorpha</taxon>
        <taxon>Ascaridoidea</taxon>
        <taxon>Ascarididae</taxon>
        <taxon>Parascaris</taxon>
    </lineage>
</organism>
<name>A0A915BBK6_PARUN</name>
<dbReference type="WBParaSite" id="PgR033_g036_t01">
    <property type="protein sequence ID" value="PgR033_g036_t01"/>
    <property type="gene ID" value="PgR033_g036"/>
</dbReference>
<sequence>MSDGWLSSKIGAVCRMILHRAMRYFWNLRDHRLLLGIINQSQYCTKRNGRGSCGSNFFLLFVFHTFPLKKTWYRNFRPMSHKNSASTGQIKKFRWGTPLLRAENCTYCCLPPIQIDN</sequence>
<evidence type="ECO:0000313" key="1">
    <source>
        <dbReference type="Proteomes" id="UP000887569"/>
    </source>
</evidence>
<proteinExistence type="predicted"/>
<evidence type="ECO:0000313" key="2">
    <source>
        <dbReference type="WBParaSite" id="PgR033_g036_t01"/>
    </source>
</evidence>
<dbReference type="Proteomes" id="UP000887569">
    <property type="component" value="Unplaced"/>
</dbReference>
<dbReference type="AlphaFoldDB" id="A0A915BBK6"/>
<keyword evidence="1" id="KW-1185">Reference proteome</keyword>